<accession>A0A377JJL8</accession>
<organism evidence="2 3">
    <name type="scientific">Haemophilus parainfluenzae</name>
    <dbReference type="NCBI Taxonomy" id="729"/>
    <lineage>
        <taxon>Bacteria</taxon>
        <taxon>Pseudomonadati</taxon>
        <taxon>Pseudomonadota</taxon>
        <taxon>Gammaproteobacteria</taxon>
        <taxon>Pasteurellales</taxon>
        <taxon>Pasteurellaceae</taxon>
        <taxon>Haemophilus</taxon>
    </lineage>
</organism>
<feature type="chain" id="PRO_5016689383" evidence="1">
    <location>
        <begin position="27"/>
        <end position="70"/>
    </location>
</feature>
<gene>
    <name evidence="2" type="ORF">NCTC10672_01922</name>
</gene>
<sequence length="70" mass="7456">MNKSLAKLLSSAVALGSVFFSLQTAASPQDWQRIKRPIPAIDGKANPIGSYSNGCIIGQSHCLIKVRATK</sequence>
<name>A0A377JJL8_HAEPA</name>
<protein>
    <submittedName>
        <fullName evidence="2">Murein DD-endopeptidase</fullName>
    </submittedName>
</protein>
<keyword evidence="1" id="KW-0732">Signal</keyword>
<dbReference type="Proteomes" id="UP000254186">
    <property type="component" value="Unassembled WGS sequence"/>
</dbReference>
<evidence type="ECO:0000256" key="1">
    <source>
        <dbReference type="SAM" id="SignalP"/>
    </source>
</evidence>
<evidence type="ECO:0000313" key="2">
    <source>
        <dbReference type="EMBL" id="STP05943.1"/>
    </source>
</evidence>
<dbReference type="EMBL" id="UGHY01000002">
    <property type="protein sequence ID" value="STP05943.1"/>
    <property type="molecule type" value="Genomic_DNA"/>
</dbReference>
<dbReference type="AlphaFoldDB" id="A0A377JJL8"/>
<proteinExistence type="predicted"/>
<reference evidence="2 3" key="1">
    <citation type="submission" date="2018-06" db="EMBL/GenBank/DDBJ databases">
        <authorList>
            <consortium name="Pathogen Informatics"/>
            <person name="Doyle S."/>
        </authorList>
    </citation>
    <scope>NUCLEOTIDE SEQUENCE [LARGE SCALE GENOMIC DNA]</scope>
    <source>
        <strain evidence="2 3">NCTC10672</strain>
    </source>
</reference>
<feature type="signal peptide" evidence="1">
    <location>
        <begin position="1"/>
        <end position="26"/>
    </location>
</feature>
<evidence type="ECO:0000313" key="3">
    <source>
        <dbReference type="Proteomes" id="UP000254186"/>
    </source>
</evidence>